<organism evidence="1">
    <name type="scientific">marine metagenome</name>
    <dbReference type="NCBI Taxonomy" id="408172"/>
    <lineage>
        <taxon>unclassified sequences</taxon>
        <taxon>metagenomes</taxon>
        <taxon>ecological metagenomes</taxon>
    </lineage>
</organism>
<protein>
    <submittedName>
        <fullName evidence="1">Uncharacterized protein</fullName>
    </submittedName>
</protein>
<sequence length="63" mass="7505">VCSIKDRKEPKECIECGEKATFIFSVNRVKPHFGNKDTQWTMREKKRLSETKDGKYRNKFSHI</sequence>
<proteinExistence type="predicted"/>
<dbReference type="EMBL" id="UINC01051856">
    <property type="protein sequence ID" value="SVB66500.1"/>
    <property type="molecule type" value="Genomic_DNA"/>
</dbReference>
<reference evidence="1" key="1">
    <citation type="submission" date="2018-05" db="EMBL/GenBank/DDBJ databases">
        <authorList>
            <person name="Lanie J.A."/>
            <person name="Ng W.-L."/>
            <person name="Kazmierczak K.M."/>
            <person name="Andrzejewski T.M."/>
            <person name="Davidsen T.M."/>
            <person name="Wayne K.J."/>
            <person name="Tettelin H."/>
            <person name="Glass J.I."/>
            <person name="Rusch D."/>
            <person name="Podicherti R."/>
            <person name="Tsui H.-C.T."/>
            <person name="Winkler M.E."/>
        </authorList>
    </citation>
    <scope>NUCLEOTIDE SEQUENCE</scope>
</reference>
<accession>A0A382FU45</accession>
<name>A0A382FU45_9ZZZZ</name>
<evidence type="ECO:0000313" key="1">
    <source>
        <dbReference type="EMBL" id="SVB66500.1"/>
    </source>
</evidence>
<dbReference type="AlphaFoldDB" id="A0A382FU45"/>
<gene>
    <name evidence="1" type="ORF">METZ01_LOCUS219354</name>
</gene>
<feature type="non-terminal residue" evidence="1">
    <location>
        <position position="1"/>
    </location>
</feature>